<dbReference type="EMBL" id="UKAS01000026">
    <property type="protein sequence ID" value="SXF98381.1"/>
    <property type="molecule type" value="Genomic_DNA"/>
</dbReference>
<feature type="domain" description="Virulence-associated protein E-like" evidence="1">
    <location>
        <begin position="252"/>
        <end position="470"/>
    </location>
</feature>
<comment type="caution">
    <text evidence="2">The sequence shown here is derived from an EMBL/GenBank/DDBJ whole genome shotgun (WGS) entry which is preliminary data.</text>
</comment>
<dbReference type="Pfam" id="PF05272">
    <property type="entry name" value="VapE-like_dom"/>
    <property type="match status" value="1"/>
</dbReference>
<dbReference type="RefSeq" id="WP_207303539.1">
    <property type="nucleotide sequence ID" value="NZ_BIGP01000007.1"/>
</dbReference>
<name>A0ABD7PD87_KLEVA</name>
<dbReference type="PANTHER" id="PTHR34985">
    <property type="entry name" value="SLR0554 PROTEIN"/>
    <property type="match status" value="1"/>
</dbReference>
<dbReference type="Proteomes" id="UP000258928">
    <property type="component" value="Unassembled WGS sequence"/>
</dbReference>
<evidence type="ECO:0000259" key="1">
    <source>
        <dbReference type="Pfam" id="PF05272"/>
    </source>
</evidence>
<dbReference type="AlphaFoldDB" id="A0ABD7PD87"/>
<dbReference type="PANTHER" id="PTHR34985:SF1">
    <property type="entry name" value="SLR0554 PROTEIN"/>
    <property type="match status" value="1"/>
</dbReference>
<dbReference type="InterPro" id="IPR007936">
    <property type="entry name" value="VapE-like_dom"/>
</dbReference>
<evidence type="ECO:0000313" key="2">
    <source>
        <dbReference type="EMBL" id="SXF98381.1"/>
    </source>
</evidence>
<evidence type="ECO:0000313" key="3">
    <source>
        <dbReference type="Proteomes" id="UP000258928"/>
    </source>
</evidence>
<sequence length="562" mass="63411">MRNAPNVKLLPKDPFTEAIIFAGSDAWSHAKGWEEGMGKQVAGDTTPPVYLGPRQLADLDNLRIIDDGRRSARVYLAGDIEQLQISTIADKLAVAGVKEARLFKGIPDREPEKWNMDRLRDAALRGESLVGMLRKEERATAAATAKDIHDMTPVLMTTWPNIGSNGQPLNTRPNVERLLDNYSISAKYNEISKDVEVLVPGVSSGSDARDNCAVSEILSLAALNRLPMSNIEGHIKTIAVRNTYNPVRDFINQREWDGRSRFADLLNTISTPDDYSRDLLAMLVRRWLLSAVAAAYLEAGFWSKGVLVFQGEQSLGKTAWFKALLPTDNRNLVKVGATIDPSNKDSVASAISHWLVELGELDATFRKADIAKLKAFISQDRDDLRRPYDRLESKYQRRTVFFASVNPKHFLADDTGNVRWWTIPVTAVNYEHGIDTQQLWAEVLSWFEAGERWWLDRDEEAMLEVVNEQHGQTDPIEEMILARFDWNSDRLAAYIEMTATDVLLSIGQDRPTKSQATQCGNILRKLTGRDARRTSKGRFYLMPPKVFGQQDHSYFDGPNRQF</sequence>
<proteinExistence type="predicted"/>
<gene>
    <name evidence="2" type="ORF">SAMEA3729809_04913</name>
</gene>
<organism evidence="2 3">
    <name type="scientific">Klebsiella variicola</name>
    <dbReference type="NCBI Taxonomy" id="244366"/>
    <lineage>
        <taxon>Bacteria</taxon>
        <taxon>Pseudomonadati</taxon>
        <taxon>Pseudomonadota</taxon>
        <taxon>Gammaproteobacteria</taxon>
        <taxon>Enterobacterales</taxon>
        <taxon>Enterobacteriaceae</taxon>
        <taxon>Klebsiella/Raoultella group</taxon>
        <taxon>Klebsiella</taxon>
        <taxon>Klebsiella pneumoniae complex</taxon>
    </lineage>
</organism>
<reference evidence="2 3" key="1">
    <citation type="submission" date="2018-08" db="EMBL/GenBank/DDBJ databases">
        <authorList>
            <consortium name="Pathogen Informatics"/>
        </authorList>
    </citation>
    <scope>NUCLEOTIDE SEQUENCE [LARGE SCALE GENOMIC DNA]</scope>
    <source>
        <strain evidence="2 3">EuSCAPE_TR218</strain>
    </source>
</reference>
<protein>
    <submittedName>
        <fullName evidence="2">Prophage protein</fullName>
    </submittedName>
</protein>
<accession>A0ABD7PD87</accession>